<evidence type="ECO:0000313" key="2">
    <source>
        <dbReference type="EMBL" id="MDN3711556.1"/>
    </source>
</evidence>
<comment type="caution">
    <text evidence="2">The sequence shown here is derived from an EMBL/GenBank/DDBJ whole genome shotgun (WGS) entry which is preliminary data.</text>
</comment>
<dbReference type="EMBL" id="JAUFRC010000001">
    <property type="protein sequence ID" value="MDN3711556.1"/>
    <property type="molecule type" value="Genomic_DNA"/>
</dbReference>
<name>A0ABT8D5K2_9RHOB</name>
<keyword evidence="3" id="KW-1185">Reference proteome</keyword>
<dbReference type="InterPro" id="IPR050237">
    <property type="entry name" value="ATP-dep_AMP-bd_enzyme"/>
</dbReference>
<dbReference type="PANTHER" id="PTHR43767">
    <property type="entry name" value="LONG-CHAIN-FATTY-ACID--COA LIGASE"/>
    <property type="match status" value="1"/>
</dbReference>
<protein>
    <recommendedName>
        <fullName evidence="1">AMP-binding enzyme C-terminal domain-containing protein</fullName>
    </recommendedName>
</protein>
<feature type="domain" description="AMP-binding enzyme C-terminal" evidence="1">
    <location>
        <begin position="2"/>
        <end position="72"/>
    </location>
</feature>
<accession>A0ABT8D5K2</accession>
<dbReference type="Gene3D" id="3.30.300.30">
    <property type="match status" value="1"/>
</dbReference>
<dbReference type="Proteomes" id="UP001243846">
    <property type="component" value="Unassembled WGS sequence"/>
</dbReference>
<dbReference type="InterPro" id="IPR045851">
    <property type="entry name" value="AMP-bd_C_sf"/>
</dbReference>
<dbReference type="PANTHER" id="PTHR43767:SF1">
    <property type="entry name" value="NONRIBOSOMAL PEPTIDE SYNTHASE PES1 (EUROFUNG)-RELATED"/>
    <property type="match status" value="1"/>
</dbReference>
<dbReference type="SUPFAM" id="SSF56801">
    <property type="entry name" value="Acetyl-CoA synthetase-like"/>
    <property type="match status" value="1"/>
</dbReference>
<gene>
    <name evidence="2" type="ORF">QWZ10_06460</name>
</gene>
<organism evidence="2 3">
    <name type="scientific">Paracoccus cavernae</name>
    <dbReference type="NCBI Taxonomy" id="1571207"/>
    <lineage>
        <taxon>Bacteria</taxon>
        <taxon>Pseudomonadati</taxon>
        <taxon>Pseudomonadota</taxon>
        <taxon>Alphaproteobacteria</taxon>
        <taxon>Rhodobacterales</taxon>
        <taxon>Paracoccaceae</taxon>
        <taxon>Paracoccus</taxon>
    </lineage>
</organism>
<dbReference type="Pfam" id="PF13193">
    <property type="entry name" value="AMP-binding_C"/>
    <property type="match status" value="1"/>
</dbReference>
<evidence type="ECO:0000313" key="3">
    <source>
        <dbReference type="Proteomes" id="UP001243846"/>
    </source>
</evidence>
<proteinExistence type="predicted"/>
<reference evidence="3" key="1">
    <citation type="journal article" date="2019" name="Int. J. Syst. Evol. Microbiol.">
        <title>The Global Catalogue of Microorganisms (GCM) 10K type strain sequencing project: providing services to taxonomists for standard genome sequencing and annotation.</title>
        <authorList>
            <consortium name="The Broad Institute Genomics Platform"/>
            <consortium name="The Broad Institute Genome Sequencing Center for Infectious Disease"/>
            <person name="Wu L."/>
            <person name="Ma J."/>
        </authorList>
    </citation>
    <scope>NUCLEOTIDE SEQUENCE [LARGE SCALE GENOMIC DNA]</scope>
    <source>
        <strain evidence="3">CECT 8482</strain>
    </source>
</reference>
<dbReference type="InterPro" id="IPR025110">
    <property type="entry name" value="AMP-bd_C"/>
</dbReference>
<sequence>MLRHPAILHAALIAVGDALMGEKSSAVVVLRDGEAVRPSGLRRYLLELGVAEYKIPDRFRFVAAMPLTAVGKIDKQSLRRAEADLGGQTVAQER</sequence>
<evidence type="ECO:0000259" key="1">
    <source>
        <dbReference type="Pfam" id="PF13193"/>
    </source>
</evidence>